<dbReference type="InterPro" id="IPR054409">
    <property type="entry name" value="X25_BaPul-like"/>
</dbReference>
<organism evidence="2 3">
    <name type="scientific">Terrimesophilobacter mesophilus</name>
    <dbReference type="NCBI Taxonomy" id="433647"/>
    <lineage>
        <taxon>Bacteria</taxon>
        <taxon>Bacillati</taxon>
        <taxon>Actinomycetota</taxon>
        <taxon>Actinomycetes</taxon>
        <taxon>Micrococcales</taxon>
        <taxon>Microbacteriaceae</taxon>
        <taxon>Terrimesophilobacter</taxon>
    </lineage>
</organism>
<comment type="caution">
    <text evidence="2">The sequence shown here is derived from an EMBL/GenBank/DDBJ whole genome shotgun (WGS) entry which is preliminary data.</text>
</comment>
<name>A0A4R8VEH9_9MICO</name>
<dbReference type="CDD" id="cd12962">
    <property type="entry name" value="X25_BaPul_like"/>
    <property type="match status" value="1"/>
</dbReference>
<dbReference type="GO" id="GO:0005975">
    <property type="term" value="P:carbohydrate metabolic process"/>
    <property type="evidence" value="ECO:0007669"/>
    <property type="project" value="UniProtKB-ARBA"/>
</dbReference>
<keyword evidence="3" id="KW-1185">Reference proteome</keyword>
<protein>
    <recommendedName>
        <fullName evidence="1">Amylopullulanase X25 domain-containing protein</fullName>
    </recommendedName>
</protein>
<feature type="domain" description="Amylopullulanase X25" evidence="1">
    <location>
        <begin position="38"/>
        <end position="116"/>
    </location>
</feature>
<dbReference type="OrthoDB" id="9805159at2"/>
<evidence type="ECO:0000313" key="2">
    <source>
        <dbReference type="EMBL" id="TFB80580.1"/>
    </source>
</evidence>
<dbReference type="RefSeq" id="WP_104096431.1">
    <property type="nucleotide sequence ID" value="NZ_JACHBP010000001.1"/>
</dbReference>
<dbReference type="AlphaFoldDB" id="A0A4R8VEH9"/>
<dbReference type="Pfam" id="PF22058">
    <property type="entry name" value="X25_BaPul_like"/>
    <property type="match status" value="2"/>
</dbReference>
<evidence type="ECO:0000313" key="3">
    <source>
        <dbReference type="Proteomes" id="UP000298488"/>
    </source>
</evidence>
<evidence type="ECO:0000259" key="1">
    <source>
        <dbReference type="Pfam" id="PF22058"/>
    </source>
</evidence>
<dbReference type="Proteomes" id="UP000298488">
    <property type="component" value="Unassembled WGS sequence"/>
</dbReference>
<dbReference type="InterPro" id="IPR013783">
    <property type="entry name" value="Ig-like_fold"/>
</dbReference>
<dbReference type="EMBL" id="SOFI01000003">
    <property type="protein sequence ID" value="TFB80580.1"/>
    <property type="molecule type" value="Genomic_DNA"/>
</dbReference>
<gene>
    <name evidence="2" type="ORF">E3N84_11375</name>
</gene>
<proteinExistence type="predicted"/>
<feature type="domain" description="Amylopullulanase X25" evidence="1">
    <location>
        <begin position="130"/>
        <end position="220"/>
    </location>
</feature>
<accession>A0A4R8VEH9</accession>
<dbReference type="Gene3D" id="2.60.40.10">
    <property type="entry name" value="Immunoglobulins"/>
    <property type="match status" value="2"/>
</dbReference>
<sequence>MGSRTHIRPRVTLAVLALAAPLLALAVASPATAAPANVSVPGDFNSEIGCGSDWDPSCAQAQLTGTSADELWTMTVSIPAGTWSYNIYYDSTYGPTAGQRTFTLAATTAVTFYYNAFFDRFGSSAEDVIVTAFGDFQSEIGCTSDWDSSCARSALFLDSTGAYSLVESSLPAGSYQTKVWHDFGAGAVYGDGGDSPGSNIFFSVLADQTVIFKYDLPTHVLTVTAESPEIVFASPTVAAGGTLTATVSGFVPGEIVEANLDGTPIFTGAVDEFGHASFSATIAPGSPAGAATVTATGAMSDRVATQGLMITAVAALAETGVDFVPLGLPGALLLAAGAVAMFARRRYARTGSGRSLNNVPANGAK</sequence>
<reference evidence="2 3" key="1">
    <citation type="submission" date="2019-03" db="EMBL/GenBank/DDBJ databases">
        <title>Genomics of glacier-inhabiting Cryobacterium strains.</title>
        <authorList>
            <person name="Liu Q."/>
            <person name="Xin Y.-H."/>
        </authorList>
    </citation>
    <scope>NUCLEOTIDE SEQUENCE [LARGE SCALE GENOMIC DNA]</scope>
    <source>
        <strain evidence="2 3">CGMCC 1.10440</strain>
    </source>
</reference>